<accession>A0ABV0J984</accession>
<name>A0ABV0J984_9CYAN</name>
<dbReference type="RefSeq" id="WP_190436020.1">
    <property type="nucleotide sequence ID" value="NZ_JAMPKM010000005.1"/>
</dbReference>
<protein>
    <submittedName>
        <fullName evidence="1">Uncharacterized protein</fullName>
    </submittedName>
</protein>
<gene>
    <name evidence="1" type="ORF">NC998_11230</name>
</gene>
<organism evidence="1 2">
    <name type="scientific">Trichocoleus desertorum GB2-A4</name>
    <dbReference type="NCBI Taxonomy" id="2933944"/>
    <lineage>
        <taxon>Bacteria</taxon>
        <taxon>Bacillati</taxon>
        <taxon>Cyanobacteriota</taxon>
        <taxon>Cyanophyceae</taxon>
        <taxon>Leptolyngbyales</taxon>
        <taxon>Trichocoleusaceae</taxon>
        <taxon>Trichocoleus</taxon>
    </lineage>
</organism>
<sequence>MRNKEAGSIGWWLGAIASSFLLGGLAAPVQAEEIFGTEGIRFDVDTIVEFEFIESNGAYQSIFGIVNLDTGERTPLFTEVKPSDNPQALMEPSDYSSDIGTSDNDDFLGTPGNTVPEPLAEFEFQANTRYAFYLESSFQGRPAGVLYSTNFQNQTNGSRLVRFEGGLGNLADQGIAIIWDDTGSVIVKPNAQDRDFDDFLVRAGGHLACPYDSTTSQQQSQLKSVNPTSNGMLISQAACR</sequence>
<comment type="caution">
    <text evidence="1">The sequence shown here is derived from an EMBL/GenBank/DDBJ whole genome shotgun (WGS) entry which is preliminary data.</text>
</comment>
<keyword evidence="2" id="KW-1185">Reference proteome</keyword>
<proteinExistence type="predicted"/>
<evidence type="ECO:0000313" key="1">
    <source>
        <dbReference type="EMBL" id="MEP0817670.1"/>
    </source>
</evidence>
<dbReference type="Proteomes" id="UP001464891">
    <property type="component" value="Unassembled WGS sequence"/>
</dbReference>
<evidence type="ECO:0000313" key="2">
    <source>
        <dbReference type="Proteomes" id="UP001464891"/>
    </source>
</evidence>
<reference evidence="1 2" key="1">
    <citation type="submission" date="2022-04" db="EMBL/GenBank/DDBJ databases">
        <title>Positive selection, recombination, and allopatry shape intraspecific diversity of widespread and dominant cyanobacteria.</title>
        <authorList>
            <person name="Wei J."/>
            <person name="Shu W."/>
            <person name="Hu C."/>
        </authorList>
    </citation>
    <scope>NUCLEOTIDE SEQUENCE [LARGE SCALE GENOMIC DNA]</scope>
    <source>
        <strain evidence="1 2">GB2-A4</strain>
    </source>
</reference>
<dbReference type="EMBL" id="JAMPKM010000005">
    <property type="protein sequence ID" value="MEP0817670.1"/>
    <property type="molecule type" value="Genomic_DNA"/>
</dbReference>